<protein>
    <submittedName>
        <fullName evidence="8">Response regulator transcription factor</fullName>
    </submittedName>
</protein>
<keyword evidence="1 5" id="KW-0597">Phosphoprotein</keyword>
<dbReference type="CDD" id="cd17535">
    <property type="entry name" value="REC_NarL-like"/>
    <property type="match status" value="1"/>
</dbReference>
<keyword evidence="3" id="KW-0238">DNA-binding</keyword>
<evidence type="ECO:0000313" key="8">
    <source>
        <dbReference type="EMBL" id="QQR40402.1"/>
    </source>
</evidence>
<dbReference type="PROSITE" id="PS50110">
    <property type="entry name" value="RESPONSE_REGULATORY"/>
    <property type="match status" value="1"/>
</dbReference>
<feature type="domain" description="HTH luxR-type" evidence="6">
    <location>
        <begin position="149"/>
        <end position="214"/>
    </location>
</feature>
<name>A0ABX7C824_9HYPH</name>
<dbReference type="Proteomes" id="UP000595857">
    <property type="component" value="Chromosome"/>
</dbReference>
<reference evidence="8 9" key="1">
    <citation type="submission" date="2021-01" db="EMBL/GenBank/DDBJ databases">
        <title>Genome seq and assembly of Devosia sp. LEGU1.</title>
        <authorList>
            <person name="Chhetri G."/>
        </authorList>
    </citation>
    <scope>NUCLEOTIDE SEQUENCE [LARGE SCALE GENOMIC DNA]</scope>
    <source>
        <strain evidence="8 9">LEGU1</strain>
    </source>
</reference>
<evidence type="ECO:0000256" key="1">
    <source>
        <dbReference type="ARBA" id="ARBA00022553"/>
    </source>
</evidence>
<evidence type="ECO:0000259" key="6">
    <source>
        <dbReference type="PROSITE" id="PS50043"/>
    </source>
</evidence>
<evidence type="ECO:0000313" key="9">
    <source>
        <dbReference type="Proteomes" id="UP000595857"/>
    </source>
</evidence>
<evidence type="ECO:0000256" key="4">
    <source>
        <dbReference type="ARBA" id="ARBA00023163"/>
    </source>
</evidence>
<dbReference type="SMART" id="SM00421">
    <property type="entry name" value="HTH_LUXR"/>
    <property type="match status" value="1"/>
</dbReference>
<dbReference type="Pfam" id="PF00196">
    <property type="entry name" value="GerE"/>
    <property type="match status" value="1"/>
</dbReference>
<accession>A0ABX7C824</accession>
<dbReference type="PANTHER" id="PTHR43214">
    <property type="entry name" value="TWO-COMPONENT RESPONSE REGULATOR"/>
    <property type="match status" value="1"/>
</dbReference>
<evidence type="ECO:0000256" key="2">
    <source>
        <dbReference type="ARBA" id="ARBA00023015"/>
    </source>
</evidence>
<dbReference type="RefSeq" id="WP_201635716.1">
    <property type="nucleotide sequence ID" value="NZ_CP068046.1"/>
</dbReference>
<keyword evidence="9" id="KW-1185">Reference proteome</keyword>
<dbReference type="PRINTS" id="PR00038">
    <property type="entry name" value="HTHLUXR"/>
</dbReference>
<dbReference type="InterPro" id="IPR011006">
    <property type="entry name" value="CheY-like_superfamily"/>
</dbReference>
<evidence type="ECO:0000256" key="3">
    <source>
        <dbReference type="ARBA" id="ARBA00023125"/>
    </source>
</evidence>
<sequence length="226" mass="24601">MSTSLRSRTVTISDDHPIFLQGVEEVLRRHPDFSVIGQATSAPATIELVAERRPDVAILDLSMPGDVFQAIADIAASGTTRTMVYTAYCSVDSAVRALDAGATGFVLKSDPVEELLYAVRGSARGELVISKRFSAEVLKAMRARLKSAPEDHFATLSARETQIVGQLILGQTNKEIAKTLGLTEQTVKHYMTGLMQKLDARNRVDIVIAAKRLQAAKADWGRQMAM</sequence>
<dbReference type="PROSITE" id="PS50043">
    <property type="entry name" value="HTH_LUXR_2"/>
    <property type="match status" value="1"/>
</dbReference>
<dbReference type="SUPFAM" id="SSF46894">
    <property type="entry name" value="C-terminal effector domain of the bipartite response regulators"/>
    <property type="match status" value="1"/>
</dbReference>
<organism evidence="8 9">
    <name type="scientific">Devosia rhizoryzae</name>
    <dbReference type="NCBI Taxonomy" id="2774137"/>
    <lineage>
        <taxon>Bacteria</taxon>
        <taxon>Pseudomonadati</taxon>
        <taxon>Pseudomonadota</taxon>
        <taxon>Alphaproteobacteria</taxon>
        <taxon>Hyphomicrobiales</taxon>
        <taxon>Devosiaceae</taxon>
        <taxon>Devosia</taxon>
    </lineage>
</organism>
<dbReference type="Pfam" id="PF00072">
    <property type="entry name" value="Response_reg"/>
    <property type="match status" value="1"/>
</dbReference>
<dbReference type="PANTHER" id="PTHR43214:SF41">
    <property type="entry name" value="NITRATE_NITRITE RESPONSE REGULATOR PROTEIN NARP"/>
    <property type="match status" value="1"/>
</dbReference>
<keyword evidence="4" id="KW-0804">Transcription</keyword>
<gene>
    <name evidence="8" type="ORF">JI748_05195</name>
</gene>
<dbReference type="EMBL" id="CP068046">
    <property type="protein sequence ID" value="QQR40402.1"/>
    <property type="molecule type" value="Genomic_DNA"/>
</dbReference>
<dbReference type="InterPro" id="IPR000792">
    <property type="entry name" value="Tscrpt_reg_LuxR_C"/>
</dbReference>
<keyword evidence="2" id="KW-0805">Transcription regulation</keyword>
<dbReference type="InterPro" id="IPR039420">
    <property type="entry name" value="WalR-like"/>
</dbReference>
<dbReference type="InterPro" id="IPR016032">
    <property type="entry name" value="Sig_transdc_resp-reg_C-effctor"/>
</dbReference>
<dbReference type="SUPFAM" id="SSF52172">
    <property type="entry name" value="CheY-like"/>
    <property type="match status" value="1"/>
</dbReference>
<proteinExistence type="predicted"/>
<dbReference type="InterPro" id="IPR058245">
    <property type="entry name" value="NreC/VraR/RcsB-like_REC"/>
</dbReference>
<feature type="modified residue" description="4-aspartylphosphate" evidence="5">
    <location>
        <position position="60"/>
    </location>
</feature>
<feature type="domain" description="Response regulatory" evidence="7">
    <location>
        <begin position="9"/>
        <end position="123"/>
    </location>
</feature>
<dbReference type="InterPro" id="IPR001789">
    <property type="entry name" value="Sig_transdc_resp-reg_receiver"/>
</dbReference>
<dbReference type="CDD" id="cd06170">
    <property type="entry name" value="LuxR_C_like"/>
    <property type="match status" value="1"/>
</dbReference>
<evidence type="ECO:0000256" key="5">
    <source>
        <dbReference type="PROSITE-ProRule" id="PRU00169"/>
    </source>
</evidence>
<evidence type="ECO:0000259" key="7">
    <source>
        <dbReference type="PROSITE" id="PS50110"/>
    </source>
</evidence>
<dbReference type="SMART" id="SM00448">
    <property type="entry name" value="REC"/>
    <property type="match status" value="1"/>
</dbReference>
<dbReference type="Gene3D" id="3.40.50.2300">
    <property type="match status" value="1"/>
</dbReference>